<dbReference type="InterPro" id="IPR036390">
    <property type="entry name" value="WH_DNA-bd_sf"/>
</dbReference>
<feature type="domain" description="HTH crp-type" evidence="5">
    <location>
        <begin position="201"/>
        <end position="271"/>
    </location>
</feature>
<keyword evidence="2" id="KW-0238">DNA-binding</keyword>
<dbReference type="PANTHER" id="PTHR24567:SF74">
    <property type="entry name" value="HTH-TYPE TRANSCRIPTIONAL REGULATOR ARCR"/>
    <property type="match status" value="1"/>
</dbReference>
<dbReference type="CDD" id="cd00038">
    <property type="entry name" value="CAP_ED"/>
    <property type="match status" value="1"/>
</dbReference>
<dbReference type="InterPro" id="IPR012318">
    <property type="entry name" value="HTH_CRP"/>
</dbReference>
<evidence type="ECO:0000256" key="3">
    <source>
        <dbReference type="ARBA" id="ARBA00023163"/>
    </source>
</evidence>
<dbReference type="PROSITE" id="PS50042">
    <property type="entry name" value="CNMP_BINDING_3"/>
    <property type="match status" value="1"/>
</dbReference>
<dbReference type="SUPFAM" id="SSF51206">
    <property type="entry name" value="cAMP-binding domain-like"/>
    <property type="match status" value="1"/>
</dbReference>
<organism evidence="6 7">
    <name type="scientific">Microlunatus ginsengisoli</name>
    <dbReference type="NCBI Taxonomy" id="363863"/>
    <lineage>
        <taxon>Bacteria</taxon>
        <taxon>Bacillati</taxon>
        <taxon>Actinomycetota</taxon>
        <taxon>Actinomycetes</taxon>
        <taxon>Propionibacteriales</taxon>
        <taxon>Propionibacteriaceae</taxon>
        <taxon>Microlunatus</taxon>
    </lineage>
</organism>
<accession>A0ABP7A286</accession>
<feature type="domain" description="Cyclic nucleotide-binding" evidence="4">
    <location>
        <begin position="67"/>
        <end position="176"/>
    </location>
</feature>
<protein>
    <submittedName>
        <fullName evidence="6">Crp/Fnr family transcriptional regulator</fullName>
    </submittedName>
</protein>
<dbReference type="Gene3D" id="1.10.10.10">
    <property type="entry name" value="Winged helix-like DNA-binding domain superfamily/Winged helix DNA-binding domain"/>
    <property type="match status" value="1"/>
</dbReference>
<reference evidence="7" key="1">
    <citation type="journal article" date="2019" name="Int. J. Syst. Evol. Microbiol.">
        <title>The Global Catalogue of Microorganisms (GCM) 10K type strain sequencing project: providing services to taxonomists for standard genome sequencing and annotation.</title>
        <authorList>
            <consortium name="The Broad Institute Genomics Platform"/>
            <consortium name="The Broad Institute Genome Sequencing Center for Infectious Disease"/>
            <person name="Wu L."/>
            <person name="Ma J."/>
        </authorList>
    </citation>
    <scope>NUCLEOTIDE SEQUENCE [LARGE SCALE GENOMIC DNA]</scope>
    <source>
        <strain evidence="7">JCM 16929</strain>
    </source>
</reference>
<dbReference type="InterPro" id="IPR036388">
    <property type="entry name" value="WH-like_DNA-bd_sf"/>
</dbReference>
<evidence type="ECO:0000259" key="4">
    <source>
        <dbReference type="PROSITE" id="PS50042"/>
    </source>
</evidence>
<dbReference type="PANTHER" id="PTHR24567">
    <property type="entry name" value="CRP FAMILY TRANSCRIPTIONAL REGULATORY PROTEIN"/>
    <property type="match status" value="1"/>
</dbReference>
<sequence length="279" mass="30223">MTAVSSWATSSLCCPLEHWRDAETQPGRLPQSTFPGFKDTVLVRGPGTNLPYVHPNSIADALRQSVIFEAVGRDAVDELAALCRSRQYRRGQFLWCQGDPGDYLAVIAQGQVKVTASTPGGDEMLLATLAPYEEVGHLAVIDQGQRSASVVAMEPTMAILIGRAPLLALMQTSPEMLDALLRSMGLLVRRLTDRANDLVYLDLGGRVAKLLLAQDGEHAGDNRGLHLGLTQTELAQMVGGSRPAVNRVLQDLVARGLIRLEGRRIVIRDRSALARRAGI</sequence>
<dbReference type="SUPFAM" id="SSF46785">
    <property type="entry name" value="Winged helix' DNA-binding domain"/>
    <property type="match status" value="1"/>
</dbReference>
<dbReference type="Pfam" id="PF13545">
    <property type="entry name" value="HTH_Crp_2"/>
    <property type="match status" value="1"/>
</dbReference>
<evidence type="ECO:0000313" key="6">
    <source>
        <dbReference type="EMBL" id="GAA3623515.1"/>
    </source>
</evidence>
<keyword evidence="3" id="KW-0804">Transcription</keyword>
<comment type="caution">
    <text evidence="6">The sequence shown here is derived from an EMBL/GenBank/DDBJ whole genome shotgun (WGS) entry which is preliminary data.</text>
</comment>
<dbReference type="Proteomes" id="UP001501490">
    <property type="component" value="Unassembled WGS sequence"/>
</dbReference>
<keyword evidence="7" id="KW-1185">Reference proteome</keyword>
<dbReference type="Pfam" id="PF00027">
    <property type="entry name" value="cNMP_binding"/>
    <property type="match status" value="1"/>
</dbReference>
<dbReference type="PROSITE" id="PS51063">
    <property type="entry name" value="HTH_CRP_2"/>
    <property type="match status" value="1"/>
</dbReference>
<evidence type="ECO:0000256" key="2">
    <source>
        <dbReference type="ARBA" id="ARBA00023125"/>
    </source>
</evidence>
<dbReference type="SMART" id="SM00419">
    <property type="entry name" value="HTH_CRP"/>
    <property type="match status" value="1"/>
</dbReference>
<dbReference type="InterPro" id="IPR050397">
    <property type="entry name" value="Env_Response_Regulators"/>
</dbReference>
<dbReference type="Gene3D" id="2.60.120.10">
    <property type="entry name" value="Jelly Rolls"/>
    <property type="match status" value="1"/>
</dbReference>
<gene>
    <name evidence="6" type="ORF">GCM10022236_27360</name>
</gene>
<name>A0ABP7A286_9ACTN</name>
<evidence type="ECO:0000256" key="1">
    <source>
        <dbReference type="ARBA" id="ARBA00023015"/>
    </source>
</evidence>
<dbReference type="InterPro" id="IPR000595">
    <property type="entry name" value="cNMP-bd_dom"/>
</dbReference>
<evidence type="ECO:0000259" key="5">
    <source>
        <dbReference type="PROSITE" id="PS51063"/>
    </source>
</evidence>
<proteinExistence type="predicted"/>
<dbReference type="EMBL" id="BAABAB010000018">
    <property type="protein sequence ID" value="GAA3623515.1"/>
    <property type="molecule type" value="Genomic_DNA"/>
</dbReference>
<keyword evidence="1" id="KW-0805">Transcription regulation</keyword>
<dbReference type="InterPro" id="IPR014710">
    <property type="entry name" value="RmlC-like_jellyroll"/>
</dbReference>
<dbReference type="InterPro" id="IPR018490">
    <property type="entry name" value="cNMP-bd_dom_sf"/>
</dbReference>
<dbReference type="SMART" id="SM00100">
    <property type="entry name" value="cNMP"/>
    <property type="match status" value="1"/>
</dbReference>
<evidence type="ECO:0000313" key="7">
    <source>
        <dbReference type="Proteomes" id="UP001501490"/>
    </source>
</evidence>